<dbReference type="GO" id="GO:0006310">
    <property type="term" value="P:DNA recombination"/>
    <property type="evidence" value="ECO:0007669"/>
    <property type="project" value="UniProtKB-KW"/>
</dbReference>
<name>A0A099KHB5_COLPS</name>
<comment type="caution">
    <text evidence="6">The sequence shown here is derived from an EMBL/GenBank/DDBJ whole genome shotgun (WGS) entry which is preliminary data.</text>
</comment>
<dbReference type="PANTHER" id="PTHR30349">
    <property type="entry name" value="PHAGE INTEGRASE-RELATED"/>
    <property type="match status" value="1"/>
</dbReference>
<accession>A0A099KHB5</accession>
<dbReference type="AlphaFoldDB" id="A0A099KHB5"/>
<dbReference type="PANTHER" id="PTHR30349:SF41">
    <property type="entry name" value="INTEGRASE_RECOMBINASE PROTEIN MJ0367-RELATED"/>
    <property type="match status" value="1"/>
</dbReference>
<proteinExistence type="inferred from homology"/>
<dbReference type="InterPro" id="IPR002104">
    <property type="entry name" value="Integrase_catalytic"/>
</dbReference>
<dbReference type="Proteomes" id="UP000029843">
    <property type="component" value="Unassembled WGS sequence"/>
</dbReference>
<protein>
    <recommendedName>
        <fullName evidence="5">Tyr recombinase domain-containing protein</fullName>
    </recommendedName>
</protein>
<comment type="similarity">
    <text evidence="1">Belongs to the 'phage' integrase family.</text>
</comment>
<evidence type="ECO:0000313" key="6">
    <source>
        <dbReference type="EMBL" id="KGJ89615.1"/>
    </source>
</evidence>
<dbReference type="PATRIC" id="fig|28229.4.peg.2958"/>
<keyword evidence="3" id="KW-0238">DNA-binding</keyword>
<dbReference type="GO" id="GO:0015074">
    <property type="term" value="P:DNA integration"/>
    <property type="evidence" value="ECO:0007669"/>
    <property type="project" value="UniProtKB-KW"/>
</dbReference>
<dbReference type="Gene3D" id="1.10.443.10">
    <property type="entry name" value="Intergrase catalytic core"/>
    <property type="match status" value="1"/>
</dbReference>
<dbReference type="GO" id="GO:0003677">
    <property type="term" value="F:DNA binding"/>
    <property type="evidence" value="ECO:0007669"/>
    <property type="project" value="UniProtKB-KW"/>
</dbReference>
<dbReference type="RefSeq" id="WP_033094634.1">
    <property type="nucleotide sequence ID" value="NZ_JQED01000040.1"/>
</dbReference>
<evidence type="ECO:0000256" key="2">
    <source>
        <dbReference type="ARBA" id="ARBA00022908"/>
    </source>
</evidence>
<dbReference type="EMBL" id="JQED01000040">
    <property type="protein sequence ID" value="KGJ89615.1"/>
    <property type="molecule type" value="Genomic_DNA"/>
</dbReference>
<evidence type="ECO:0000256" key="3">
    <source>
        <dbReference type="ARBA" id="ARBA00023125"/>
    </source>
</evidence>
<dbReference type="InterPro" id="IPR050090">
    <property type="entry name" value="Tyrosine_recombinase_XerCD"/>
</dbReference>
<sequence length="493" mass="56891">MLNVIQLNNNDTNRAAYSEDQKRYNAIKARSIKEQTGIVKKVTSTKAKLPMLVCDFGFLHEHANNFLLTRYNNPDFFNVLVKKNAGRKAFKSITLITMNNMADHMRNWLNICAHQGCSYLDVNMDFFNTVLKIMRDSDDDDFVAESSIAVYLETWRLFYEYLDLMNINHNIEFPAKIRQERERSKEEDNSDILNHTRRNNKSTILIDPLLDNKRMKKITNYTSQVLTEYQLQQLIIELNKIDRVYAVMAHVQLDTLMRINEVVHHFPYKGNSRNPNWMNGAQMMLSVKTSQPLSFIGKGQVDREIDVDIRTMKLIENKYITAKSKGSDITIYDQRKNLFLTKYLTSKNGKESKYSSTSDVLWLSASGRPISKAMYRKAFSKAAKALRNRGIIDCRIYLRPHGMRHTGATLRLIKYSKETGVKICTGNIDPIHIFLQDLLGHASQKTTKLYISTITKLKIGNLAKKTILKHEDLWADDIKNNPMLAKGVDAIKS</sequence>
<organism evidence="6 7">
    <name type="scientific">Colwellia psychrerythraea</name>
    <name type="common">Vibrio psychroerythus</name>
    <dbReference type="NCBI Taxonomy" id="28229"/>
    <lineage>
        <taxon>Bacteria</taxon>
        <taxon>Pseudomonadati</taxon>
        <taxon>Pseudomonadota</taxon>
        <taxon>Gammaproteobacteria</taxon>
        <taxon>Alteromonadales</taxon>
        <taxon>Colwelliaceae</taxon>
        <taxon>Colwellia</taxon>
    </lineage>
</organism>
<keyword evidence="4" id="KW-0233">DNA recombination</keyword>
<keyword evidence="2" id="KW-0229">DNA integration</keyword>
<evidence type="ECO:0000313" key="7">
    <source>
        <dbReference type="Proteomes" id="UP000029843"/>
    </source>
</evidence>
<feature type="domain" description="Tyr recombinase" evidence="5">
    <location>
        <begin position="221"/>
        <end position="464"/>
    </location>
</feature>
<evidence type="ECO:0000256" key="4">
    <source>
        <dbReference type="ARBA" id="ARBA00023172"/>
    </source>
</evidence>
<dbReference type="PROSITE" id="PS51898">
    <property type="entry name" value="TYR_RECOMBINASE"/>
    <property type="match status" value="1"/>
</dbReference>
<gene>
    <name evidence="6" type="ORF">ND2E_3806</name>
</gene>
<dbReference type="InterPro" id="IPR013762">
    <property type="entry name" value="Integrase-like_cat_sf"/>
</dbReference>
<reference evidence="6 7" key="1">
    <citation type="submission" date="2014-08" db="EMBL/GenBank/DDBJ databases">
        <title>Genomic and Phenotypic Diversity of Colwellia psychrerythraea strains from Disparate Marine Basins.</title>
        <authorList>
            <person name="Techtmann S.M."/>
            <person name="Stelling S.C."/>
            <person name="Utturkar S.M."/>
            <person name="Alshibli N."/>
            <person name="Harris A."/>
            <person name="Brown S.D."/>
            <person name="Hazen T.C."/>
        </authorList>
    </citation>
    <scope>NUCLEOTIDE SEQUENCE [LARGE SCALE GENOMIC DNA]</scope>
    <source>
        <strain evidence="6 7">ND2E</strain>
    </source>
</reference>
<evidence type="ECO:0000259" key="5">
    <source>
        <dbReference type="PROSITE" id="PS51898"/>
    </source>
</evidence>
<dbReference type="CDD" id="cd00397">
    <property type="entry name" value="DNA_BRE_C"/>
    <property type="match status" value="1"/>
</dbReference>
<dbReference type="SUPFAM" id="SSF56349">
    <property type="entry name" value="DNA breaking-rejoining enzymes"/>
    <property type="match status" value="1"/>
</dbReference>
<dbReference type="InterPro" id="IPR011010">
    <property type="entry name" value="DNA_brk_join_enz"/>
</dbReference>
<evidence type="ECO:0000256" key="1">
    <source>
        <dbReference type="ARBA" id="ARBA00008857"/>
    </source>
</evidence>
<dbReference type="OrthoDB" id="8610787at2"/>